<feature type="compositionally biased region" description="Acidic residues" evidence="1">
    <location>
        <begin position="188"/>
        <end position="201"/>
    </location>
</feature>
<dbReference type="GeneID" id="17037974"/>
<feature type="compositionally biased region" description="Basic and acidic residues" evidence="1">
    <location>
        <begin position="84"/>
        <end position="93"/>
    </location>
</feature>
<dbReference type="Proteomes" id="UP000007264">
    <property type="component" value="Unassembled WGS sequence"/>
</dbReference>
<dbReference type="RefSeq" id="XP_005644544.1">
    <property type="nucleotide sequence ID" value="XM_005644487.1"/>
</dbReference>
<dbReference type="KEGG" id="csl:COCSUDRAFT_58234"/>
<evidence type="ECO:0000256" key="1">
    <source>
        <dbReference type="SAM" id="MobiDB-lite"/>
    </source>
</evidence>
<protein>
    <submittedName>
        <fullName evidence="2">Uncharacterized protein</fullName>
    </submittedName>
</protein>
<organism evidence="2 3">
    <name type="scientific">Coccomyxa subellipsoidea (strain C-169)</name>
    <name type="common">Green microalga</name>
    <dbReference type="NCBI Taxonomy" id="574566"/>
    <lineage>
        <taxon>Eukaryota</taxon>
        <taxon>Viridiplantae</taxon>
        <taxon>Chlorophyta</taxon>
        <taxon>core chlorophytes</taxon>
        <taxon>Trebouxiophyceae</taxon>
        <taxon>Trebouxiophyceae incertae sedis</taxon>
        <taxon>Coccomyxaceae</taxon>
        <taxon>Coccomyxa</taxon>
        <taxon>Coccomyxa subellipsoidea</taxon>
    </lineage>
</organism>
<evidence type="ECO:0000313" key="2">
    <source>
        <dbReference type="EMBL" id="EIE20000.1"/>
    </source>
</evidence>
<gene>
    <name evidence="2" type="ORF">COCSUDRAFT_58234</name>
</gene>
<accession>I0YNN1</accession>
<sequence>MLFLRQQRRALARDVPRLGGIYESALADDSPDDDSDPADGNPDASGPVKPTAMVVGTASQDTAAGDSQEHKKESDGSWEDLSDEERQAEEATRRAKGTLPLDGPVLEEIERQEAEMCAQQEQDSTDDPLMPPLEEHWSTWGEFQGPAPADLHQQPGQEAAQDNALQSPVNEPAQVLDAPLEEPATGQQEDESDVATDDEETYGVLVADEDYSGHVPSDNVKR</sequence>
<evidence type="ECO:0000313" key="3">
    <source>
        <dbReference type="Proteomes" id="UP000007264"/>
    </source>
</evidence>
<proteinExistence type="predicted"/>
<name>I0YNN1_COCSC</name>
<dbReference type="EMBL" id="AGSI01000017">
    <property type="protein sequence ID" value="EIE20000.1"/>
    <property type="molecule type" value="Genomic_DNA"/>
</dbReference>
<reference evidence="2 3" key="1">
    <citation type="journal article" date="2012" name="Genome Biol.">
        <title>The genome of the polar eukaryotic microalga coccomyxa subellipsoidea reveals traits of cold adaptation.</title>
        <authorList>
            <person name="Blanc G."/>
            <person name="Agarkova I."/>
            <person name="Grimwood J."/>
            <person name="Kuo A."/>
            <person name="Brueggeman A."/>
            <person name="Dunigan D."/>
            <person name="Gurnon J."/>
            <person name="Ladunga I."/>
            <person name="Lindquist E."/>
            <person name="Lucas S."/>
            <person name="Pangilinan J."/>
            <person name="Proschold T."/>
            <person name="Salamov A."/>
            <person name="Schmutz J."/>
            <person name="Weeks D."/>
            <person name="Yamada T."/>
            <person name="Claverie J.M."/>
            <person name="Grigoriev I."/>
            <person name="Van Etten J."/>
            <person name="Lomsadze A."/>
            <person name="Borodovsky M."/>
        </authorList>
    </citation>
    <scope>NUCLEOTIDE SEQUENCE [LARGE SCALE GENOMIC DNA]</scope>
    <source>
        <strain evidence="2 3">C-169</strain>
    </source>
</reference>
<feature type="region of interest" description="Disordered" evidence="1">
    <location>
        <begin position="13"/>
        <end position="222"/>
    </location>
</feature>
<keyword evidence="3" id="KW-1185">Reference proteome</keyword>
<dbReference type="AlphaFoldDB" id="I0YNN1"/>
<comment type="caution">
    <text evidence="2">The sequence shown here is derived from an EMBL/GenBank/DDBJ whole genome shotgun (WGS) entry which is preliminary data.</text>
</comment>